<evidence type="ECO:0000313" key="3">
    <source>
        <dbReference type="EMBL" id="QUV95830.1"/>
    </source>
</evidence>
<dbReference type="InterPro" id="IPR013857">
    <property type="entry name" value="NADH-UbQ_OxRdtase-assoc_prot30"/>
</dbReference>
<protein>
    <submittedName>
        <fullName evidence="3">CIA30 family protein</fullName>
    </submittedName>
</protein>
<dbReference type="PANTHER" id="PTHR13194:SF19">
    <property type="entry name" value="NAD(P)-BINDING ROSSMANN-FOLD SUPERFAMILY PROTEIN"/>
    <property type="match status" value="1"/>
</dbReference>
<proteinExistence type="inferred from homology"/>
<evidence type="ECO:0000259" key="2">
    <source>
        <dbReference type="Pfam" id="PF08547"/>
    </source>
</evidence>
<gene>
    <name evidence="3" type="ORF">J8C05_14220</name>
</gene>
<evidence type="ECO:0000313" key="4">
    <source>
        <dbReference type="Proteomes" id="UP000677668"/>
    </source>
</evidence>
<organism evidence="3 4">
    <name type="scientific">Chloracidobacterium sp. N</name>
    <dbReference type="NCBI Taxonomy" id="2821540"/>
    <lineage>
        <taxon>Bacteria</taxon>
        <taxon>Pseudomonadati</taxon>
        <taxon>Acidobacteriota</taxon>
        <taxon>Terriglobia</taxon>
        <taxon>Terriglobales</taxon>
        <taxon>Acidobacteriaceae</taxon>
        <taxon>Chloracidobacterium</taxon>
        <taxon>Chloracidobacterium aggregatum</taxon>
    </lineage>
</organism>
<comment type="similarity">
    <text evidence="1">Belongs to the CIA30 family.</text>
</comment>
<dbReference type="Pfam" id="PF08547">
    <property type="entry name" value="CIA30"/>
    <property type="match status" value="1"/>
</dbReference>
<dbReference type="InterPro" id="IPR039131">
    <property type="entry name" value="NDUFAF1"/>
</dbReference>
<evidence type="ECO:0000256" key="1">
    <source>
        <dbReference type="ARBA" id="ARBA00007884"/>
    </source>
</evidence>
<dbReference type="InterPro" id="IPR008979">
    <property type="entry name" value="Galactose-bd-like_sf"/>
</dbReference>
<dbReference type="EMBL" id="CP072643">
    <property type="protein sequence ID" value="QUV95830.1"/>
    <property type="molecule type" value="Genomic_DNA"/>
</dbReference>
<dbReference type="Proteomes" id="UP000677668">
    <property type="component" value="Chromosome 2"/>
</dbReference>
<feature type="domain" description="NADH:ubiquinone oxidoreductase intermediate-associated protein 30" evidence="2">
    <location>
        <begin position="6"/>
        <end position="157"/>
    </location>
</feature>
<dbReference type="PANTHER" id="PTHR13194">
    <property type="entry name" value="COMPLEX I INTERMEDIATE-ASSOCIATED PROTEIN 30"/>
    <property type="match status" value="1"/>
</dbReference>
<accession>A0ABX8B4B7</accession>
<reference evidence="3 4" key="1">
    <citation type="submission" date="2021-03" db="EMBL/GenBank/DDBJ databases">
        <title>Genomic and phenotypic characterization of Chloracidobacterium isolates provides evidence for multiple species.</title>
        <authorList>
            <person name="Saini M.K."/>
            <person name="Costas A.M.G."/>
            <person name="Tank M."/>
            <person name="Bryant D.A."/>
        </authorList>
    </citation>
    <scope>NUCLEOTIDE SEQUENCE [LARGE SCALE GENOMIC DNA]</scope>
    <source>
        <strain evidence="3 4">N</strain>
    </source>
</reference>
<keyword evidence="4" id="KW-1185">Reference proteome</keyword>
<name>A0ABX8B4B7_9BACT</name>
<dbReference type="SUPFAM" id="SSF49785">
    <property type="entry name" value="Galactose-binding domain-like"/>
    <property type="match status" value="1"/>
</dbReference>
<sequence>MMMVVFDFTDPTAATAWYAIGDQVMGGCSSGQLRPTNHGFAVFEGVVSLANNGGFASVRSVPLAQRLPPRAVFVIEARGDGKTYRFVVRTDAAFDGLAYQATFTPAPNTWQTCRFAAADFVPTFRGRPVPAPPLRTEATTTVGLMIAGKQAGPFALALRRLVVLTEA</sequence>